<name>A0ABX6LIH4_9BACT</name>
<organism evidence="1 2">
    <name type="scientific">Chitinophaga oryzae</name>
    <dbReference type="NCBI Taxonomy" id="2725414"/>
    <lineage>
        <taxon>Bacteria</taxon>
        <taxon>Pseudomonadati</taxon>
        <taxon>Bacteroidota</taxon>
        <taxon>Chitinophagia</taxon>
        <taxon>Chitinophagales</taxon>
        <taxon>Chitinophagaceae</taxon>
        <taxon>Chitinophaga</taxon>
    </lineage>
</organism>
<keyword evidence="2" id="KW-1185">Reference proteome</keyword>
<dbReference type="EMBL" id="CP051204">
    <property type="protein sequence ID" value="QJB39730.1"/>
    <property type="molecule type" value="Genomic_DNA"/>
</dbReference>
<protein>
    <submittedName>
        <fullName evidence="1">Uncharacterized protein</fullName>
    </submittedName>
</protein>
<accession>A0ABX6LIH4</accession>
<evidence type="ECO:0000313" key="2">
    <source>
        <dbReference type="Proteomes" id="UP000503144"/>
    </source>
</evidence>
<dbReference type="Proteomes" id="UP000503144">
    <property type="component" value="Chromosome"/>
</dbReference>
<evidence type="ECO:0000313" key="1">
    <source>
        <dbReference type="EMBL" id="QJB39730.1"/>
    </source>
</evidence>
<gene>
    <name evidence="1" type="ORF">HF324_18450</name>
</gene>
<proteinExistence type="predicted"/>
<dbReference type="RefSeq" id="WP_168861328.1">
    <property type="nucleotide sequence ID" value="NZ_CP051204.2"/>
</dbReference>
<reference evidence="1" key="1">
    <citation type="submission" date="2020-09" db="EMBL/GenBank/DDBJ databases">
        <authorList>
            <person name="Kittiwongwattana C."/>
        </authorList>
    </citation>
    <scope>NUCLEOTIDE SEQUENCE</scope>
    <source>
        <strain evidence="1">1303</strain>
    </source>
</reference>
<sequence length="190" mass="21270">MDRIKFELQGMKELNNALEKAKNKGPELVMLVEAAAYDTNDDAISNIQSAGSIDLGGGGGLLSHQAVTPVTESSWEVSNSAKHAPFIEWGTGKQTDVPDEFRQYAEEFKGPYPGTWDEFEQNIKAWMRRHGIPEQRVEISADGTETHINVAYYLMISILDRGLPARPFLFPAYVKNRETLKQKALELLKS</sequence>